<dbReference type="Gene3D" id="1.25.10.10">
    <property type="entry name" value="Leucine-rich Repeat Variant"/>
    <property type="match status" value="1"/>
</dbReference>
<protein>
    <recommendedName>
        <fullName evidence="4">GBD/FH3 domain-containing protein</fullName>
    </recommendedName>
</protein>
<dbReference type="OrthoDB" id="1104827at2759"/>
<dbReference type="InterPro" id="IPR011989">
    <property type="entry name" value="ARM-like"/>
</dbReference>
<dbReference type="SMART" id="SM01139">
    <property type="entry name" value="Drf_FH3"/>
    <property type="match status" value="1"/>
</dbReference>
<feature type="region of interest" description="Disordered" evidence="3">
    <location>
        <begin position="475"/>
        <end position="496"/>
    </location>
</feature>
<evidence type="ECO:0000256" key="1">
    <source>
        <dbReference type="ARBA" id="ARBA00037935"/>
    </source>
</evidence>
<reference evidence="5 6" key="1">
    <citation type="journal article" date="2018" name="PLoS ONE">
        <title>The draft genome of Kipferlia bialata reveals reductive genome evolution in fornicate parasites.</title>
        <authorList>
            <person name="Tanifuji G."/>
            <person name="Takabayashi S."/>
            <person name="Kume K."/>
            <person name="Takagi M."/>
            <person name="Nakayama T."/>
            <person name="Kamikawa R."/>
            <person name="Inagaki Y."/>
            <person name="Hashimoto T."/>
        </authorList>
    </citation>
    <scope>NUCLEOTIDE SEQUENCE [LARGE SCALE GENOMIC DNA]</scope>
    <source>
        <strain evidence="5">NY0173</strain>
    </source>
</reference>
<evidence type="ECO:0000313" key="5">
    <source>
        <dbReference type="EMBL" id="GIQ84729.1"/>
    </source>
</evidence>
<dbReference type="SMART" id="SM01140">
    <property type="entry name" value="Drf_GBD"/>
    <property type="match status" value="1"/>
</dbReference>
<evidence type="ECO:0000256" key="2">
    <source>
        <dbReference type="SAM" id="Coils"/>
    </source>
</evidence>
<accession>A0A9K3CWT2</accession>
<dbReference type="InterPro" id="IPR014768">
    <property type="entry name" value="GBD/FH3_dom"/>
</dbReference>
<dbReference type="Pfam" id="PF06371">
    <property type="entry name" value="Drf_GBD"/>
    <property type="match status" value="1"/>
</dbReference>
<dbReference type="GO" id="GO:0005938">
    <property type="term" value="C:cell cortex"/>
    <property type="evidence" value="ECO:0007669"/>
    <property type="project" value="UniProtKB-ARBA"/>
</dbReference>
<feature type="coiled-coil region" evidence="2">
    <location>
        <begin position="507"/>
        <end position="544"/>
    </location>
</feature>
<dbReference type="GO" id="GO:0051301">
    <property type="term" value="P:cell division"/>
    <property type="evidence" value="ECO:0007669"/>
    <property type="project" value="UniProtKB-ARBA"/>
</dbReference>
<sequence length="776" mass="85565">MDGFRGLFRKDKKPTAPTRSAPPPPVPAAEDVPMPEEEELNRLFKMVLEARGMPAPTMASMLSTFPNDKKWMMVQQSDAIIKSQQQEKAAGQVQNSPKYLISILNAEFSLQNVQTLRSLLMSKPIDWLIEFIENEGPALLLRLIRVVDNRMDDTAAKKKEGHKMRFELLKCLWGCMNNGHGMKAVIDLPNSVNIIALSLDCEFRDVQQHTLQLLSVICSVPDGFGLVMDAISNFSFIKRIKDRLQPLGAIASSVQDGTDVNEVSTLLNLFILINSLLNYSPSVEKRCDMREEFIRHSTPGMVENWHGLADQYLSGKPSMDDADFSKLPPDSQKLVDQYHKLVSHLSIFAEQAEDDEAEIVELHDMGVESMDAEALTTMLLERMDGDEAREHFAAVLRNTLLFTRSEAVSTQCMEALAGFSARLLDHKDDLEDGAGKALLSIQPGQVLADMGSLPPAELVEKLGGMLGISVPEAMRRAAPAPTPEADSEGEAEGKPAPVLEIVGAEAIATLRRKAEEADREKRAADRLRADLTDMRRQLVEARGSMMAGGAPPAPGGQAMPPPPGVYATPTGWYVYATPSRRAIHAPTTWWNGYAPSPWRSENAPSPRRYVYASPSWRTVYAGSPWCVDASPSRGYGHAPSPRLRWQHTFHASTPRHGYAPSPRRHAFSTWYASPTRHAGPTWNASPTRYACASWDALSTWYGRRPPSPSGFRSSPTPTRHGCTPTSPWNGSSPPSPWNGCPTSPSRHGRSTPSPTWNGRSPSTPRWHGYPHGPCCA</sequence>
<keyword evidence="2" id="KW-0175">Coiled coil</keyword>
<dbReference type="Proteomes" id="UP000265618">
    <property type="component" value="Unassembled WGS sequence"/>
</dbReference>
<dbReference type="SUPFAM" id="SSF48371">
    <property type="entry name" value="ARM repeat"/>
    <property type="match status" value="1"/>
</dbReference>
<organism evidence="5 6">
    <name type="scientific">Kipferlia bialata</name>
    <dbReference type="NCBI Taxonomy" id="797122"/>
    <lineage>
        <taxon>Eukaryota</taxon>
        <taxon>Metamonada</taxon>
        <taxon>Carpediemonas-like organisms</taxon>
        <taxon>Kipferlia</taxon>
    </lineage>
</organism>
<evidence type="ECO:0000256" key="3">
    <source>
        <dbReference type="SAM" id="MobiDB-lite"/>
    </source>
</evidence>
<evidence type="ECO:0000313" key="6">
    <source>
        <dbReference type="Proteomes" id="UP000265618"/>
    </source>
</evidence>
<feature type="compositionally biased region" description="Low complexity" evidence="3">
    <location>
        <begin position="709"/>
        <end position="732"/>
    </location>
</feature>
<keyword evidence="6" id="KW-1185">Reference proteome</keyword>
<dbReference type="GO" id="GO:0030036">
    <property type="term" value="P:actin cytoskeleton organization"/>
    <property type="evidence" value="ECO:0007669"/>
    <property type="project" value="InterPro"/>
</dbReference>
<dbReference type="GO" id="GO:0032153">
    <property type="term" value="C:cell division site"/>
    <property type="evidence" value="ECO:0007669"/>
    <property type="project" value="UniProtKB-ARBA"/>
</dbReference>
<dbReference type="InterPro" id="IPR016024">
    <property type="entry name" value="ARM-type_fold"/>
</dbReference>
<gene>
    <name evidence="5" type="ORF">KIPB_006278</name>
</gene>
<name>A0A9K3CWT2_9EUKA</name>
<comment type="similarity">
    <text evidence="1">Belongs to the formin homology family. BNI1 subfamily.</text>
</comment>
<evidence type="ECO:0000259" key="4">
    <source>
        <dbReference type="PROSITE" id="PS51232"/>
    </source>
</evidence>
<dbReference type="Gene3D" id="1.10.238.150">
    <property type="entry name" value="Formin, FH3 diaphanous domain"/>
    <property type="match status" value="1"/>
</dbReference>
<dbReference type="GO" id="GO:0003779">
    <property type="term" value="F:actin binding"/>
    <property type="evidence" value="ECO:0007669"/>
    <property type="project" value="InterPro"/>
</dbReference>
<dbReference type="AlphaFoldDB" id="A0A9K3CWT2"/>
<dbReference type="GO" id="GO:0015629">
    <property type="term" value="C:actin cytoskeleton"/>
    <property type="evidence" value="ECO:0007669"/>
    <property type="project" value="UniProtKB-ARBA"/>
</dbReference>
<feature type="compositionally biased region" description="Polar residues" evidence="3">
    <location>
        <begin position="740"/>
        <end position="763"/>
    </location>
</feature>
<dbReference type="EMBL" id="BDIP01001597">
    <property type="protein sequence ID" value="GIQ84729.1"/>
    <property type="molecule type" value="Genomic_DNA"/>
</dbReference>
<dbReference type="InterPro" id="IPR010473">
    <property type="entry name" value="GTPase-bd"/>
</dbReference>
<proteinExistence type="inferred from homology"/>
<feature type="region of interest" description="Disordered" evidence="3">
    <location>
        <begin position="705"/>
        <end position="776"/>
    </location>
</feature>
<dbReference type="PANTHER" id="PTHR47102:SF2">
    <property type="entry name" value="PROTEIN BNI1"/>
    <property type="match status" value="1"/>
</dbReference>
<dbReference type="PROSITE" id="PS51232">
    <property type="entry name" value="GBD_FH3"/>
    <property type="match status" value="1"/>
</dbReference>
<feature type="domain" description="GBD/FH3" evidence="4">
    <location>
        <begin position="32"/>
        <end position="431"/>
    </location>
</feature>
<dbReference type="PANTHER" id="PTHR47102">
    <property type="entry name" value="PROTEIN BNI1"/>
    <property type="match status" value="1"/>
</dbReference>
<feature type="region of interest" description="Disordered" evidence="3">
    <location>
        <begin position="1"/>
        <end position="33"/>
    </location>
</feature>
<dbReference type="InterPro" id="IPR010472">
    <property type="entry name" value="FH3_dom"/>
</dbReference>
<dbReference type="InterPro" id="IPR051661">
    <property type="entry name" value="Actin_filament_regulator"/>
</dbReference>
<dbReference type="GO" id="GO:0031267">
    <property type="term" value="F:small GTPase binding"/>
    <property type="evidence" value="ECO:0007669"/>
    <property type="project" value="InterPro"/>
</dbReference>
<comment type="caution">
    <text evidence="5">The sequence shown here is derived from an EMBL/GenBank/DDBJ whole genome shotgun (WGS) entry which is preliminary data.</text>
</comment>